<accession>A0A5B7FY28</accession>
<organism evidence="1 2">
    <name type="scientific">Portunus trituberculatus</name>
    <name type="common">Swimming crab</name>
    <name type="synonym">Neptunus trituberculatus</name>
    <dbReference type="NCBI Taxonomy" id="210409"/>
    <lineage>
        <taxon>Eukaryota</taxon>
        <taxon>Metazoa</taxon>
        <taxon>Ecdysozoa</taxon>
        <taxon>Arthropoda</taxon>
        <taxon>Crustacea</taxon>
        <taxon>Multicrustacea</taxon>
        <taxon>Malacostraca</taxon>
        <taxon>Eumalacostraca</taxon>
        <taxon>Eucarida</taxon>
        <taxon>Decapoda</taxon>
        <taxon>Pleocyemata</taxon>
        <taxon>Brachyura</taxon>
        <taxon>Eubrachyura</taxon>
        <taxon>Portunoidea</taxon>
        <taxon>Portunidae</taxon>
        <taxon>Portuninae</taxon>
        <taxon>Portunus</taxon>
    </lineage>
</organism>
<comment type="caution">
    <text evidence="1">The sequence shown here is derived from an EMBL/GenBank/DDBJ whole genome shotgun (WGS) entry which is preliminary data.</text>
</comment>
<dbReference type="AlphaFoldDB" id="A0A5B7FY28"/>
<dbReference type="EMBL" id="VSRR010010214">
    <property type="protein sequence ID" value="MPC51492.1"/>
    <property type="molecule type" value="Genomic_DNA"/>
</dbReference>
<sequence>MIGLREITGRRERRVACRGWRRGAVSNGDNNSQLKVGMLTCNPSEAPARYNAAGAPDTCWTRHPQKHS</sequence>
<gene>
    <name evidence="1" type="ORF">E2C01_045338</name>
</gene>
<keyword evidence="2" id="KW-1185">Reference proteome</keyword>
<dbReference type="Proteomes" id="UP000324222">
    <property type="component" value="Unassembled WGS sequence"/>
</dbReference>
<name>A0A5B7FY28_PORTR</name>
<evidence type="ECO:0000313" key="2">
    <source>
        <dbReference type="Proteomes" id="UP000324222"/>
    </source>
</evidence>
<protein>
    <submittedName>
        <fullName evidence="1">Uncharacterized protein</fullName>
    </submittedName>
</protein>
<reference evidence="1 2" key="1">
    <citation type="submission" date="2019-05" db="EMBL/GenBank/DDBJ databases">
        <title>Another draft genome of Portunus trituberculatus and its Hox gene families provides insights of decapod evolution.</title>
        <authorList>
            <person name="Jeong J.-H."/>
            <person name="Song I."/>
            <person name="Kim S."/>
            <person name="Choi T."/>
            <person name="Kim D."/>
            <person name="Ryu S."/>
            <person name="Kim W."/>
        </authorList>
    </citation>
    <scope>NUCLEOTIDE SEQUENCE [LARGE SCALE GENOMIC DNA]</scope>
    <source>
        <tissue evidence="1">Muscle</tissue>
    </source>
</reference>
<proteinExistence type="predicted"/>
<evidence type="ECO:0000313" key="1">
    <source>
        <dbReference type="EMBL" id="MPC51492.1"/>
    </source>
</evidence>